<dbReference type="PANTHER" id="PTHR30438">
    <property type="entry name" value="36 KDA ANTIGEN-RELATED"/>
    <property type="match status" value="1"/>
</dbReference>
<dbReference type="PANTHER" id="PTHR30438:SF2">
    <property type="entry name" value="MEMBRANE PROTEIN"/>
    <property type="match status" value="1"/>
</dbReference>
<dbReference type="RefSeq" id="WP_023098577.1">
    <property type="nucleotide sequence ID" value="NZ_CABMNQ010000009.1"/>
</dbReference>
<dbReference type="Gene3D" id="2.40.50.100">
    <property type="match status" value="1"/>
</dbReference>
<dbReference type="InterPro" id="IPR058624">
    <property type="entry name" value="MdtA-like_HH"/>
</dbReference>
<gene>
    <name evidence="3" type="ORF">DP202_06575</name>
</gene>
<feature type="domain" description="Multidrug resistance protein MdtA-like alpha-helical hairpin" evidence="2">
    <location>
        <begin position="120"/>
        <end position="183"/>
    </location>
</feature>
<accession>A0A330GCN6</accession>
<keyword evidence="1" id="KW-0472">Membrane</keyword>
<dbReference type="Proteomes" id="UP000251576">
    <property type="component" value="Unassembled WGS sequence"/>
</dbReference>
<proteinExistence type="predicted"/>
<dbReference type="GO" id="GO:0019898">
    <property type="term" value="C:extrinsic component of membrane"/>
    <property type="evidence" value="ECO:0007669"/>
    <property type="project" value="InterPro"/>
</dbReference>
<dbReference type="EMBL" id="QMDH01000009">
    <property type="protein sequence ID" value="RAZ70554.1"/>
    <property type="molecule type" value="Genomic_DNA"/>
</dbReference>
<protein>
    <submittedName>
        <fullName evidence="3">HlyD family efflux transporter periplasmic adaptor subunit</fullName>
    </submittedName>
</protein>
<dbReference type="SUPFAM" id="SSF111369">
    <property type="entry name" value="HlyD-like secretion proteins"/>
    <property type="match status" value="3"/>
</dbReference>
<dbReference type="AlphaFoldDB" id="A0A330GCN6"/>
<evidence type="ECO:0000313" key="4">
    <source>
        <dbReference type="Proteomes" id="UP000251576"/>
    </source>
</evidence>
<sequence>MTMSISLKNKVVPAVLITGALLAGWWYWSSQSGDAYGEGFVSGNGRIEAIQTDISTKLGGRIEQVLVREGHVVKAGDPLARMQVDILQAQRAEADAGRQRAEHAVSSAEAQVALNKSNLVAAQAVVAQREAELDAARRRVARSEVLSKEGASSVQELDDNRATVRGAQAAVAASVAQVSAAQAAVKASEADVVGARSAVVAALATVSRIDADINDSELRAPRDGRVQFRVAEPGEVLSPGGTVLNIIDLSDVYMTFFLPEKAAGRIALGSEVRIVLDSAPDNPIKATVSFVASNAQFTPKSVETASERQKLMFRVRAQVSEDFLRRHAKEVKAGVPGVAWVKLDAESPWPTPLAIRAQE</sequence>
<reference evidence="3 4" key="1">
    <citation type="submission" date="2018-06" db="EMBL/GenBank/DDBJ databases">
        <title>ACT-28, a chromosomally-encoded AmpC with carbapenemase activity from Enterobacter kobei.</title>
        <authorList>
            <person name="Jousset A.B."/>
            <person name="Oueslati S."/>
            <person name="Bernabeu S."/>
            <person name="Takissian J."/>
            <person name="Creton E."/>
            <person name="Vogel A."/>
            <person name="Cotellon G."/>
            <person name="Bonnin R.A."/>
            <person name="Dortet L."/>
            <person name="Naas T."/>
        </authorList>
    </citation>
    <scope>NUCLEOTIDE SEQUENCE [LARGE SCALE GENOMIC DNA]</scope>
    <source>
        <strain evidence="3 4">99B3</strain>
    </source>
</reference>
<feature type="transmembrane region" description="Helical" evidence="1">
    <location>
        <begin position="12"/>
        <end position="28"/>
    </location>
</feature>
<keyword evidence="1" id="KW-1133">Transmembrane helix</keyword>
<dbReference type="InterPro" id="IPR030190">
    <property type="entry name" value="MacA_alpha-hairpin_sf"/>
</dbReference>
<evidence type="ECO:0000313" key="3">
    <source>
        <dbReference type="EMBL" id="RAZ70554.1"/>
    </source>
</evidence>
<name>A0A330GCN6_ENTCL</name>
<dbReference type="Gene3D" id="6.10.140.1990">
    <property type="match status" value="1"/>
</dbReference>
<dbReference type="GO" id="GO:1990961">
    <property type="term" value="P:xenobiotic detoxification by transmembrane export across the plasma membrane"/>
    <property type="evidence" value="ECO:0007669"/>
    <property type="project" value="InterPro"/>
</dbReference>
<keyword evidence="1" id="KW-0812">Transmembrane</keyword>
<dbReference type="GO" id="GO:0005886">
    <property type="term" value="C:plasma membrane"/>
    <property type="evidence" value="ECO:0007669"/>
    <property type="project" value="TreeGrafter"/>
</dbReference>
<comment type="caution">
    <text evidence="3">The sequence shown here is derived from an EMBL/GenBank/DDBJ whole genome shotgun (WGS) entry which is preliminary data.</text>
</comment>
<evidence type="ECO:0000256" key="1">
    <source>
        <dbReference type="SAM" id="Phobius"/>
    </source>
</evidence>
<dbReference type="PRINTS" id="PR01490">
    <property type="entry name" value="RTXTOXIND"/>
</dbReference>
<organism evidence="3 4">
    <name type="scientific">Enterobacter cloacae</name>
    <dbReference type="NCBI Taxonomy" id="550"/>
    <lineage>
        <taxon>Bacteria</taxon>
        <taxon>Pseudomonadati</taxon>
        <taxon>Pseudomonadota</taxon>
        <taxon>Gammaproteobacteria</taxon>
        <taxon>Enterobacterales</taxon>
        <taxon>Enterobacteriaceae</taxon>
        <taxon>Enterobacter</taxon>
        <taxon>Enterobacter cloacae complex</taxon>
    </lineage>
</organism>
<dbReference type="Gene3D" id="2.40.30.170">
    <property type="match status" value="1"/>
</dbReference>
<dbReference type="GO" id="GO:1990195">
    <property type="term" value="C:macrolide transmembrane transporter complex"/>
    <property type="evidence" value="ECO:0007669"/>
    <property type="project" value="InterPro"/>
</dbReference>
<evidence type="ECO:0000259" key="2">
    <source>
        <dbReference type="Pfam" id="PF25876"/>
    </source>
</evidence>
<dbReference type="Pfam" id="PF25876">
    <property type="entry name" value="HH_MFP_RND"/>
    <property type="match status" value="1"/>
</dbReference>